<feature type="chain" id="PRO_5037700502" description="Ig-like domain-containing protein" evidence="2">
    <location>
        <begin position="23"/>
        <end position="489"/>
    </location>
</feature>
<keyword evidence="5" id="KW-1185">Reference proteome</keyword>
<evidence type="ECO:0000256" key="1">
    <source>
        <dbReference type="SAM" id="Phobius"/>
    </source>
</evidence>
<dbReference type="InterPro" id="IPR036179">
    <property type="entry name" value="Ig-like_dom_sf"/>
</dbReference>
<evidence type="ECO:0000256" key="2">
    <source>
        <dbReference type="SAM" id="SignalP"/>
    </source>
</evidence>
<evidence type="ECO:0000313" key="5">
    <source>
        <dbReference type="Proteomes" id="UP000887568"/>
    </source>
</evidence>
<keyword evidence="1" id="KW-0472">Membrane</keyword>
<dbReference type="SMART" id="SM00409">
    <property type="entry name" value="IG"/>
    <property type="match status" value="2"/>
</dbReference>
<dbReference type="PANTHER" id="PTHR23279">
    <property type="entry name" value="DEFECTIVE PROBOSCIS EXTENSION RESPONSE DPR -RELATED"/>
    <property type="match status" value="1"/>
</dbReference>
<dbReference type="Pfam" id="PF07686">
    <property type="entry name" value="V-set"/>
    <property type="match status" value="2"/>
</dbReference>
<dbReference type="AlphaFoldDB" id="A0A914A077"/>
<feature type="domain" description="Ig-like" evidence="3">
    <location>
        <begin position="148"/>
        <end position="251"/>
    </location>
</feature>
<dbReference type="Gene3D" id="2.60.40.10">
    <property type="entry name" value="Immunoglobulins"/>
    <property type="match status" value="2"/>
</dbReference>
<keyword evidence="2" id="KW-0732">Signal</keyword>
<dbReference type="OrthoDB" id="10135721at2759"/>
<accession>A0A914A077</accession>
<dbReference type="InterPro" id="IPR037448">
    <property type="entry name" value="Zig-8"/>
</dbReference>
<dbReference type="EnsemblMetazoa" id="XM_038201355.1">
    <property type="protein sequence ID" value="XP_038057283.1"/>
    <property type="gene ID" value="LOC119728886"/>
</dbReference>
<sequence length="489" mass="53923">MADIRLAGIIVVNLASLNVSLAQTVSTSDPLTASPAGNVKLPTYLSPNEVILHRGQTQHIRCPSYNNNERLRHVIWFKGEQLLTRYTDRKVDSSYASSDRYRMSHSHDLIISHVDMRDQGEYVCSVVSSATALERRQTISVTVLTDVPSFKEAMDLTAGEVYVHRNQTHHIQCPSYREEESVSLVFWFKGSQLIARYANPEVGTNFISSRHYWMSSSYGLVINQVQAADEGDYVCGVVPSATGVQRKGSVRVTVSGPTFPIVDNAQVVNILEKGQGHVKLTCPVLRMHKQAATVYWSLGSGDTMRTSIIGVKFSGGGIMVADDYRGDYNITVGGSLVLNTLDMPTSRVWCHVFLHHQEMSSAYYDVIETAKLPDGSAVQSVVPVVCALITAIGVIIGICICVKRRNRNIYEAVRRENQDESEANQSIMPREPASVATKWTEEGGVVTVTVLQAGVKLSSGNHLQLITVTLTFDLLAPDQIPTYLYQQGQ</sequence>
<evidence type="ECO:0000259" key="3">
    <source>
        <dbReference type="PROSITE" id="PS50835"/>
    </source>
</evidence>
<dbReference type="InterPro" id="IPR013783">
    <property type="entry name" value="Ig-like_fold"/>
</dbReference>
<dbReference type="PANTHER" id="PTHR23279:SF46">
    <property type="entry name" value="DEFECTIVE PROBOSCIS EXTENSION RESPONSE 10, ISOFORM A-RELATED"/>
    <property type="match status" value="1"/>
</dbReference>
<feature type="domain" description="Ig-like" evidence="3">
    <location>
        <begin position="42"/>
        <end position="140"/>
    </location>
</feature>
<organism evidence="4 5">
    <name type="scientific">Patiria miniata</name>
    <name type="common">Bat star</name>
    <name type="synonym">Asterina miniata</name>
    <dbReference type="NCBI Taxonomy" id="46514"/>
    <lineage>
        <taxon>Eukaryota</taxon>
        <taxon>Metazoa</taxon>
        <taxon>Echinodermata</taxon>
        <taxon>Eleutherozoa</taxon>
        <taxon>Asterozoa</taxon>
        <taxon>Asteroidea</taxon>
        <taxon>Valvatacea</taxon>
        <taxon>Valvatida</taxon>
        <taxon>Asterinidae</taxon>
        <taxon>Patiria</taxon>
    </lineage>
</organism>
<dbReference type="InterPro" id="IPR013106">
    <property type="entry name" value="Ig_V-set"/>
</dbReference>
<dbReference type="RefSeq" id="XP_038057283.1">
    <property type="nucleotide sequence ID" value="XM_038201355.1"/>
</dbReference>
<feature type="transmembrane region" description="Helical" evidence="1">
    <location>
        <begin position="381"/>
        <end position="402"/>
    </location>
</feature>
<dbReference type="SUPFAM" id="SSF48726">
    <property type="entry name" value="Immunoglobulin"/>
    <property type="match status" value="2"/>
</dbReference>
<dbReference type="PROSITE" id="PS50835">
    <property type="entry name" value="IG_LIKE"/>
    <property type="match status" value="2"/>
</dbReference>
<dbReference type="InterPro" id="IPR007110">
    <property type="entry name" value="Ig-like_dom"/>
</dbReference>
<dbReference type="InterPro" id="IPR003599">
    <property type="entry name" value="Ig_sub"/>
</dbReference>
<protein>
    <recommendedName>
        <fullName evidence="3">Ig-like domain-containing protein</fullName>
    </recommendedName>
</protein>
<feature type="signal peptide" evidence="2">
    <location>
        <begin position="1"/>
        <end position="22"/>
    </location>
</feature>
<name>A0A914A077_PATMI</name>
<proteinExistence type="predicted"/>
<keyword evidence="1" id="KW-1133">Transmembrane helix</keyword>
<evidence type="ECO:0000313" key="4">
    <source>
        <dbReference type="EnsemblMetazoa" id="XP_038057283.1"/>
    </source>
</evidence>
<keyword evidence="1" id="KW-0812">Transmembrane</keyword>
<dbReference type="GeneID" id="119728886"/>
<dbReference type="GO" id="GO:0032589">
    <property type="term" value="C:neuron projection membrane"/>
    <property type="evidence" value="ECO:0007669"/>
    <property type="project" value="TreeGrafter"/>
</dbReference>
<reference evidence="4" key="1">
    <citation type="submission" date="2022-11" db="UniProtKB">
        <authorList>
            <consortium name="EnsemblMetazoa"/>
        </authorList>
    </citation>
    <scope>IDENTIFICATION</scope>
</reference>
<dbReference type="GO" id="GO:0050808">
    <property type="term" value="P:synapse organization"/>
    <property type="evidence" value="ECO:0007669"/>
    <property type="project" value="TreeGrafter"/>
</dbReference>
<dbReference type="Proteomes" id="UP000887568">
    <property type="component" value="Unplaced"/>
</dbReference>